<protein>
    <submittedName>
        <fullName evidence="2">HupE/UreJ family protein</fullName>
    </submittedName>
</protein>
<accession>A0A6L3V169</accession>
<feature type="transmembrane region" description="Helical" evidence="1">
    <location>
        <begin position="225"/>
        <end position="244"/>
    </location>
</feature>
<keyword evidence="1" id="KW-0472">Membrane</keyword>
<feature type="transmembrane region" description="Helical" evidence="1">
    <location>
        <begin position="309"/>
        <end position="332"/>
    </location>
</feature>
<dbReference type="Pfam" id="PF13795">
    <property type="entry name" value="HupE_UreJ_2"/>
    <property type="match status" value="1"/>
</dbReference>
<dbReference type="OrthoDB" id="9808870at2"/>
<reference evidence="2 3" key="1">
    <citation type="journal article" date="2016" name="Antonie Van Leeuwenhoek">
        <title>Bacillus depressus sp. nov., isolated from soil of a sunflower field.</title>
        <authorList>
            <person name="Wei X."/>
            <person name="Xin D."/>
            <person name="Xin Y."/>
            <person name="Zhang H."/>
            <person name="Wang T."/>
            <person name="Zhang J."/>
        </authorList>
    </citation>
    <scope>NUCLEOTIDE SEQUENCE [LARGE SCALE GENOMIC DNA]</scope>
    <source>
        <strain evidence="2 3">BZ1</strain>
    </source>
</reference>
<dbReference type="AlphaFoldDB" id="A0A6L3V169"/>
<evidence type="ECO:0000256" key="1">
    <source>
        <dbReference type="SAM" id="Phobius"/>
    </source>
</evidence>
<feature type="transmembrane region" description="Helical" evidence="1">
    <location>
        <begin position="339"/>
        <end position="359"/>
    </location>
</feature>
<dbReference type="EMBL" id="WBOS01000018">
    <property type="protein sequence ID" value="KAB2329517.1"/>
    <property type="molecule type" value="Genomic_DNA"/>
</dbReference>
<dbReference type="Proteomes" id="UP000481030">
    <property type="component" value="Unassembled WGS sequence"/>
</dbReference>
<name>A0A6L3V169_9BACI</name>
<evidence type="ECO:0000313" key="3">
    <source>
        <dbReference type="Proteomes" id="UP000481030"/>
    </source>
</evidence>
<keyword evidence="1" id="KW-1133">Transmembrane helix</keyword>
<feature type="transmembrane region" description="Helical" evidence="1">
    <location>
        <begin position="275"/>
        <end position="294"/>
    </location>
</feature>
<proteinExistence type="predicted"/>
<keyword evidence="3" id="KW-1185">Reference proteome</keyword>
<keyword evidence="1" id="KW-0812">Transmembrane</keyword>
<gene>
    <name evidence="2" type="ORF">F7731_21975</name>
</gene>
<feature type="transmembrane region" description="Helical" evidence="1">
    <location>
        <begin position="250"/>
        <end position="268"/>
    </location>
</feature>
<evidence type="ECO:0000313" key="2">
    <source>
        <dbReference type="EMBL" id="KAB2329517.1"/>
    </source>
</evidence>
<dbReference type="InterPro" id="IPR032809">
    <property type="entry name" value="Put_HupE_UreJ"/>
</dbReference>
<comment type="caution">
    <text evidence="2">The sequence shown here is derived from an EMBL/GenBank/DDBJ whole genome shotgun (WGS) entry which is preliminary data.</text>
</comment>
<sequence>MHRTSLFSANFIVLLLGVLLYSILPSHAHAHTNSYGYMNIHEKTKEVDIDLTLDYKELAIVVELPINLESAPTTAELEGALSDQKDKIMDYLASGMRVYRDELICEPQLKSTKVSMIDNHPLANFQFHYSCEGKSTRIAYDLFVDDMNRSHINFATVDGEKETQEFTFTIAEREMVIGERNWLRQAWNFTFLGIEHIITGYDHILFVLCLIIPAAISFGRVVEVITAFTLGHSITLGLATLGIVSLPERLVEPAIALSIIYVAVANLLKWETKNRWIVTLLFGLIHGFGFAGILQEMELSRSTIASSLLFFNVGVEIGQIAVIALALPLLFLFRRYKRFPVFVSVSSASIITIGLVWFIQRAAGF</sequence>
<feature type="transmembrane region" description="Helical" evidence="1">
    <location>
        <begin position="200"/>
        <end position="218"/>
    </location>
</feature>
<organism evidence="2 3">
    <name type="scientific">Cytobacillus depressus</name>
    <dbReference type="NCBI Taxonomy" id="1602942"/>
    <lineage>
        <taxon>Bacteria</taxon>
        <taxon>Bacillati</taxon>
        <taxon>Bacillota</taxon>
        <taxon>Bacilli</taxon>
        <taxon>Bacillales</taxon>
        <taxon>Bacillaceae</taxon>
        <taxon>Cytobacillus</taxon>
    </lineage>
</organism>